<comment type="function">
    <text evidence="8">Reversible hydration of carbon dioxide.</text>
</comment>
<evidence type="ECO:0000313" key="10">
    <source>
        <dbReference type="EMBL" id="KYG62424.1"/>
    </source>
</evidence>
<protein>
    <recommendedName>
        <fullName evidence="2 8">Carbonic anhydrase</fullName>
        <ecNumber evidence="2 8">4.2.1.1</ecNumber>
    </recommendedName>
    <alternativeName>
        <fullName evidence="8">Carbonate dehydratase</fullName>
    </alternativeName>
</protein>
<dbReference type="PANTHER" id="PTHR11002">
    <property type="entry name" value="CARBONIC ANHYDRASE"/>
    <property type="match status" value="1"/>
</dbReference>
<name>A0A150WH23_BDEBC</name>
<evidence type="ECO:0000256" key="6">
    <source>
        <dbReference type="ARBA" id="ARBA00048348"/>
    </source>
</evidence>
<reference evidence="10 11" key="1">
    <citation type="submission" date="2016-03" db="EMBL/GenBank/DDBJ databases">
        <authorList>
            <person name="Ploux O."/>
        </authorList>
    </citation>
    <scope>NUCLEOTIDE SEQUENCE [LARGE SCALE GENOMIC DNA]</scope>
    <source>
        <strain evidence="10 11">R0</strain>
    </source>
</reference>
<dbReference type="Pfam" id="PF00484">
    <property type="entry name" value="Pro_CA"/>
    <property type="match status" value="1"/>
</dbReference>
<feature type="signal peptide" evidence="9">
    <location>
        <begin position="1"/>
        <end position="17"/>
    </location>
</feature>
<feature type="binding site" evidence="7">
    <location>
        <position position="71"/>
    </location>
    <ligand>
        <name>Zn(2+)</name>
        <dbReference type="ChEBI" id="CHEBI:29105"/>
    </ligand>
</feature>
<comment type="caution">
    <text evidence="10">The sequence shown here is derived from an EMBL/GenBank/DDBJ whole genome shotgun (WGS) entry which is preliminary data.</text>
</comment>
<accession>A0A150WH23</accession>
<dbReference type="SUPFAM" id="SSF53056">
    <property type="entry name" value="beta-carbonic anhydrase, cab"/>
    <property type="match status" value="1"/>
</dbReference>
<organism evidence="10 11">
    <name type="scientific">Bdellovibrio bacteriovorus</name>
    <dbReference type="NCBI Taxonomy" id="959"/>
    <lineage>
        <taxon>Bacteria</taxon>
        <taxon>Pseudomonadati</taxon>
        <taxon>Bdellovibrionota</taxon>
        <taxon>Bdellovibrionia</taxon>
        <taxon>Bdellovibrionales</taxon>
        <taxon>Pseudobdellovibrionaceae</taxon>
        <taxon>Bdellovibrio</taxon>
    </lineage>
</organism>
<dbReference type="PANTHER" id="PTHR11002:SF76">
    <property type="entry name" value="CARBONIC ANHYDRASE"/>
    <property type="match status" value="1"/>
</dbReference>
<dbReference type="InterPro" id="IPR015892">
    <property type="entry name" value="Carbonic_anhydrase_CS"/>
</dbReference>
<keyword evidence="9" id="KW-0732">Signal</keyword>
<evidence type="ECO:0000313" key="11">
    <source>
        <dbReference type="Proteomes" id="UP000075320"/>
    </source>
</evidence>
<dbReference type="OrthoDB" id="9797527at2"/>
<comment type="cofactor">
    <cofactor evidence="7">
        <name>Zn(2+)</name>
        <dbReference type="ChEBI" id="CHEBI:29105"/>
    </cofactor>
    <text evidence="7">Binds 1 zinc ion per subunit.</text>
</comment>
<dbReference type="PROSITE" id="PS00705">
    <property type="entry name" value="PROK_CO2_ANHYDRASE_2"/>
    <property type="match status" value="1"/>
</dbReference>
<dbReference type="InterPro" id="IPR001765">
    <property type="entry name" value="Carbonic_anhydrase"/>
</dbReference>
<proteinExistence type="inferred from homology"/>
<keyword evidence="4 7" id="KW-0862">Zinc</keyword>
<keyword evidence="11" id="KW-1185">Reference proteome</keyword>
<dbReference type="GO" id="GO:0008270">
    <property type="term" value="F:zinc ion binding"/>
    <property type="evidence" value="ECO:0007669"/>
    <property type="project" value="UniProtKB-UniRule"/>
</dbReference>
<evidence type="ECO:0000256" key="1">
    <source>
        <dbReference type="ARBA" id="ARBA00006217"/>
    </source>
</evidence>
<dbReference type="SMART" id="SM00947">
    <property type="entry name" value="Pro_CA"/>
    <property type="match status" value="1"/>
</dbReference>
<dbReference type="EMBL" id="LUKE01000005">
    <property type="protein sequence ID" value="KYG62424.1"/>
    <property type="molecule type" value="Genomic_DNA"/>
</dbReference>
<evidence type="ECO:0000256" key="2">
    <source>
        <dbReference type="ARBA" id="ARBA00012925"/>
    </source>
</evidence>
<feature type="chain" id="PRO_5007573001" description="Carbonic anhydrase" evidence="9">
    <location>
        <begin position="18"/>
        <end position="254"/>
    </location>
</feature>
<dbReference type="CDD" id="cd03378">
    <property type="entry name" value="beta_CA_cladeC"/>
    <property type="match status" value="1"/>
</dbReference>
<keyword evidence="5 8" id="KW-0456">Lyase</keyword>
<evidence type="ECO:0000256" key="8">
    <source>
        <dbReference type="RuleBase" id="RU003956"/>
    </source>
</evidence>
<evidence type="ECO:0000256" key="9">
    <source>
        <dbReference type="SAM" id="SignalP"/>
    </source>
</evidence>
<feature type="binding site" evidence="7">
    <location>
        <position position="73"/>
    </location>
    <ligand>
        <name>Zn(2+)</name>
        <dbReference type="ChEBI" id="CHEBI:29105"/>
    </ligand>
</feature>
<comment type="catalytic activity">
    <reaction evidence="6 8">
        <text>hydrogencarbonate + H(+) = CO2 + H2O</text>
        <dbReference type="Rhea" id="RHEA:10748"/>
        <dbReference type="ChEBI" id="CHEBI:15377"/>
        <dbReference type="ChEBI" id="CHEBI:15378"/>
        <dbReference type="ChEBI" id="CHEBI:16526"/>
        <dbReference type="ChEBI" id="CHEBI:17544"/>
        <dbReference type="EC" id="4.2.1.1"/>
    </reaction>
</comment>
<gene>
    <name evidence="10" type="ORF">AZI86_16460</name>
</gene>
<dbReference type="Proteomes" id="UP000075320">
    <property type="component" value="Unassembled WGS sequence"/>
</dbReference>
<dbReference type="GO" id="GO:0015976">
    <property type="term" value="P:carbon utilization"/>
    <property type="evidence" value="ECO:0007669"/>
    <property type="project" value="InterPro"/>
</dbReference>
<dbReference type="EC" id="4.2.1.1" evidence="2 8"/>
<keyword evidence="3 7" id="KW-0479">Metal-binding</keyword>
<dbReference type="Gene3D" id="3.40.1050.10">
    <property type="entry name" value="Carbonic anhydrase"/>
    <property type="match status" value="1"/>
</dbReference>
<evidence type="ECO:0000256" key="4">
    <source>
        <dbReference type="ARBA" id="ARBA00022833"/>
    </source>
</evidence>
<evidence type="ECO:0000256" key="3">
    <source>
        <dbReference type="ARBA" id="ARBA00022723"/>
    </source>
</evidence>
<feature type="binding site" evidence="7">
    <location>
        <position position="127"/>
    </location>
    <ligand>
        <name>Zn(2+)</name>
        <dbReference type="ChEBI" id="CHEBI:29105"/>
    </ligand>
</feature>
<dbReference type="AlphaFoldDB" id="A0A150WH23"/>
<sequence>MRALALTLLFTPLVTLANDPTPGVSASQSLSWLKNGNTRYTHHKLRADGQSKEDVTRLSTGQKPHAIVLSCSDSRVPPEILFDQKLGEIFVVRTAGEALGDNAIGSIEYAVEHLGSKLIVVMGHTSCGAVKAAHGSLDGSSVGTPALDNLVKDIHPRISSFKGKSPSANFEQESWANTEGVAQDLGKRSKLLAEKLKKGEVTIVPSLYNLETGIVTFREGPTTLPTRAVANSNDKKFNPITAAKPAKPESHDHH</sequence>
<evidence type="ECO:0000256" key="7">
    <source>
        <dbReference type="PIRSR" id="PIRSR601765-1"/>
    </source>
</evidence>
<dbReference type="PROSITE" id="PS00704">
    <property type="entry name" value="PROK_CO2_ANHYDRASE_1"/>
    <property type="match status" value="1"/>
</dbReference>
<dbReference type="RefSeq" id="WP_061836385.1">
    <property type="nucleotide sequence ID" value="NZ_LUKE01000005.1"/>
</dbReference>
<comment type="similarity">
    <text evidence="1 8">Belongs to the beta-class carbonic anhydrase family.</text>
</comment>
<evidence type="ECO:0000256" key="5">
    <source>
        <dbReference type="ARBA" id="ARBA00023239"/>
    </source>
</evidence>
<dbReference type="InterPro" id="IPR036874">
    <property type="entry name" value="Carbonic_anhydrase_sf"/>
</dbReference>
<dbReference type="GO" id="GO:0004089">
    <property type="term" value="F:carbonate dehydratase activity"/>
    <property type="evidence" value="ECO:0007669"/>
    <property type="project" value="UniProtKB-UniRule"/>
</dbReference>
<feature type="binding site" evidence="7">
    <location>
        <position position="124"/>
    </location>
    <ligand>
        <name>Zn(2+)</name>
        <dbReference type="ChEBI" id="CHEBI:29105"/>
    </ligand>
</feature>